<keyword evidence="1" id="KW-0732">Signal</keyword>
<dbReference type="Gene3D" id="2.60.40.10">
    <property type="entry name" value="Immunoglobulins"/>
    <property type="match status" value="1"/>
</dbReference>
<dbReference type="Pfam" id="PF13511">
    <property type="entry name" value="DUF4124"/>
    <property type="match status" value="1"/>
</dbReference>
<reference evidence="3" key="2">
    <citation type="journal article" date="2022" name="Sci. Total Environ.">
        <title>Prevalence, transmission, and molecular epidemiology of tet(X)-positive bacteria among humans, animals, and environmental niches in China: An epidemiological, and genomic-based study.</title>
        <authorList>
            <person name="Dong N."/>
            <person name="Zeng Y."/>
            <person name="Cai C."/>
            <person name="Sun C."/>
            <person name="Lu J."/>
            <person name="Liu C."/>
            <person name="Zhou H."/>
            <person name="Sun Q."/>
            <person name="Shu L."/>
            <person name="Wang H."/>
            <person name="Wang Y."/>
            <person name="Wang S."/>
            <person name="Wu C."/>
            <person name="Chan E.W."/>
            <person name="Chen G."/>
            <person name="Shen Z."/>
            <person name="Chen S."/>
            <person name="Zhang R."/>
        </authorList>
    </citation>
    <scope>NUCLEOTIDE SEQUENCE</scope>
    <source>
        <strain evidence="3">DF46-2-2</strain>
    </source>
</reference>
<name>A0AAW7DRP7_9GAMM</name>
<organism evidence="3 4">
    <name type="scientific">Thiopseudomonas alkaliphila</name>
    <dbReference type="NCBI Taxonomy" id="1697053"/>
    <lineage>
        <taxon>Bacteria</taxon>
        <taxon>Pseudomonadati</taxon>
        <taxon>Pseudomonadota</taxon>
        <taxon>Gammaproteobacteria</taxon>
        <taxon>Pseudomonadales</taxon>
        <taxon>Pseudomonadaceae</taxon>
        <taxon>Thiopseudomonas</taxon>
    </lineage>
</organism>
<dbReference type="EMBL" id="JACANB010000002">
    <property type="protein sequence ID" value="MDM1695883.1"/>
    <property type="molecule type" value="Genomic_DNA"/>
</dbReference>
<dbReference type="RefSeq" id="WP_286593329.1">
    <property type="nucleotide sequence ID" value="NZ_JACANB010000002.1"/>
</dbReference>
<dbReference type="InterPro" id="IPR025392">
    <property type="entry name" value="DUF4124"/>
</dbReference>
<dbReference type="AlphaFoldDB" id="A0AAW7DRP7"/>
<feature type="signal peptide" evidence="1">
    <location>
        <begin position="1"/>
        <end position="26"/>
    </location>
</feature>
<evidence type="ECO:0000256" key="1">
    <source>
        <dbReference type="SAM" id="SignalP"/>
    </source>
</evidence>
<evidence type="ECO:0000313" key="4">
    <source>
        <dbReference type="Proteomes" id="UP001173465"/>
    </source>
</evidence>
<reference evidence="3" key="1">
    <citation type="submission" date="2020-06" db="EMBL/GenBank/DDBJ databases">
        <authorList>
            <person name="Dong N."/>
        </authorList>
    </citation>
    <scope>NUCLEOTIDE SEQUENCE</scope>
    <source>
        <strain evidence="3">DF46-2-2</strain>
    </source>
</reference>
<gene>
    <name evidence="3" type="ORF">HX099_04280</name>
</gene>
<evidence type="ECO:0000259" key="2">
    <source>
        <dbReference type="Pfam" id="PF13511"/>
    </source>
</evidence>
<accession>A0AAW7DRP7</accession>
<comment type="caution">
    <text evidence="3">The sequence shown here is derived from an EMBL/GenBank/DDBJ whole genome shotgun (WGS) entry which is preliminary data.</text>
</comment>
<protein>
    <submittedName>
        <fullName evidence="3">DUF4124 domain-containing protein</fullName>
    </submittedName>
</protein>
<sequence length="226" mass="24974">MFNLLRTALLSSLALSGLTSTAVSYAEVYRYTDAEGHTVFTNTPAPDTTAERITLSPTNSTVMPLPVRKLSPPGMHQAQQHPDDLIRYTELGILSPSADETLRANDRRLAVTVNSQPSLADSHSYQLYLDGQSVGQPQTSPAFYLTEVDRGSHNLKVAVVNAQGKTLQTSATSRFHLRQTTLQDRKRMQPCTLEDYGVRLECPLSEKPKPEAKPFYKKIPGIGKLF</sequence>
<feature type="chain" id="PRO_5043633593" evidence="1">
    <location>
        <begin position="27"/>
        <end position="226"/>
    </location>
</feature>
<dbReference type="Proteomes" id="UP001173465">
    <property type="component" value="Unassembled WGS sequence"/>
</dbReference>
<feature type="domain" description="DUF4124" evidence="2">
    <location>
        <begin position="21"/>
        <end position="61"/>
    </location>
</feature>
<proteinExistence type="predicted"/>
<dbReference type="InterPro" id="IPR013783">
    <property type="entry name" value="Ig-like_fold"/>
</dbReference>
<evidence type="ECO:0000313" key="3">
    <source>
        <dbReference type="EMBL" id="MDM1695883.1"/>
    </source>
</evidence>